<proteinExistence type="predicted"/>
<name>A0ABW5ZVK5_9FLAO</name>
<dbReference type="EMBL" id="JBHUOS010000010">
    <property type="protein sequence ID" value="MFD2916587.1"/>
    <property type="molecule type" value="Genomic_DNA"/>
</dbReference>
<accession>A0ABW5ZVK5</accession>
<protein>
    <submittedName>
        <fullName evidence="1">Uncharacterized protein</fullName>
    </submittedName>
</protein>
<dbReference type="Proteomes" id="UP001597548">
    <property type="component" value="Unassembled WGS sequence"/>
</dbReference>
<organism evidence="1 2">
    <name type="scientific">Psychroserpens luteus</name>
    <dbReference type="NCBI Taxonomy" id="1434066"/>
    <lineage>
        <taxon>Bacteria</taxon>
        <taxon>Pseudomonadati</taxon>
        <taxon>Bacteroidota</taxon>
        <taxon>Flavobacteriia</taxon>
        <taxon>Flavobacteriales</taxon>
        <taxon>Flavobacteriaceae</taxon>
        <taxon>Psychroserpens</taxon>
    </lineage>
</organism>
<dbReference type="RefSeq" id="WP_194506548.1">
    <property type="nucleotide sequence ID" value="NZ_JADILU010000001.1"/>
</dbReference>
<comment type="caution">
    <text evidence="1">The sequence shown here is derived from an EMBL/GenBank/DDBJ whole genome shotgun (WGS) entry which is preliminary data.</text>
</comment>
<sequence length="97" mass="11749">MLPYKTNFFFELKSLFSRKDLVETINQDDLRNQTDETMNMNKQLCASLKHLEFISFFETHIDKRNEESYSLSFLQELKHIKYSTQMNVIELLNYKKN</sequence>
<evidence type="ECO:0000313" key="2">
    <source>
        <dbReference type="Proteomes" id="UP001597548"/>
    </source>
</evidence>
<reference evidence="2" key="1">
    <citation type="journal article" date="2019" name="Int. J. Syst. Evol. Microbiol.">
        <title>The Global Catalogue of Microorganisms (GCM) 10K type strain sequencing project: providing services to taxonomists for standard genome sequencing and annotation.</title>
        <authorList>
            <consortium name="The Broad Institute Genomics Platform"/>
            <consortium name="The Broad Institute Genome Sequencing Center for Infectious Disease"/>
            <person name="Wu L."/>
            <person name="Ma J."/>
        </authorList>
    </citation>
    <scope>NUCLEOTIDE SEQUENCE [LARGE SCALE GENOMIC DNA]</scope>
    <source>
        <strain evidence="2">KCTC 32514</strain>
    </source>
</reference>
<evidence type="ECO:0000313" key="1">
    <source>
        <dbReference type="EMBL" id="MFD2916587.1"/>
    </source>
</evidence>
<gene>
    <name evidence="1" type="ORF">ACFS29_13110</name>
</gene>
<keyword evidence="2" id="KW-1185">Reference proteome</keyword>